<keyword evidence="2" id="KW-0472">Membrane</keyword>
<comment type="caution">
    <text evidence="3">The sequence shown here is derived from an EMBL/GenBank/DDBJ whole genome shotgun (WGS) entry which is preliminary data.</text>
</comment>
<feature type="transmembrane region" description="Helical" evidence="2">
    <location>
        <begin position="226"/>
        <end position="247"/>
    </location>
</feature>
<organism evidence="3 4">
    <name type="scientific">Fimbriiglobus ruber</name>
    <dbReference type="NCBI Taxonomy" id="1908690"/>
    <lineage>
        <taxon>Bacteria</taxon>
        <taxon>Pseudomonadati</taxon>
        <taxon>Planctomycetota</taxon>
        <taxon>Planctomycetia</taxon>
        <taxon>Gemmatales</taxon>
        <taxon>Gemmataceae</taxon>
        <taxon>Fimbriiglobus</taxon>
    </lineage>
</organism>
<keyword evidence="2" id="KW-1133">Transmembrane helix</keyword>
<feature type="region of interest" description="Disordered" evidence="1">
    <location>
        <begin position="151"/>
        <end position="217"/>
    </location>
</feature>
<evidence type="ECO:0000256" key="2">
    <source>
        <dbReference type="SAM" id="Phobius"/>
    </source>
</evidence>
<evidence type="ECO:0000313" key="4">
    <source>
        <dbReference type="Proteomes" id="UP000214646"/>
    </source>
</evidence>
<feature type="region of interest" description="Disordered" evidence="1">
    <location>
        <begin position="251"/>
        <end position="271"/>
    </location>
</feature>
<evidence type="ECO:0000256" key="1">
    <source>
        <dbReference type="SAM" id="MobiDB-lite"/>
    </source>
</evidence>
<keyword evidence="4" id="KW-1185">Reference proteome</keyword>
<reference evidence="4" key="1">
    <citation type="submission" date="2017-06" db="EMBL/GenBank/DDBJ databases">
        <title>Genome analysis of Fimbriiglobus ruber SP5, the first member of the order Planctomycetales with confirmed chitinolytic capability.</title>
        <authorList>
            <person name="Ravin N.V."/>
            <person name="Rakitin A.L."/>
            <person name="Ivanova A.A."/>
            <person name="Beletsky A.V."/>
            <person name="Kulichevskaya I.S."/>
            <person name="Mardanov A.V."/>
            <person name="Dedysh S.N."/>
        </authorList>
    </citation>
    <scope>NUCLEOTIDE SEQUENCE [LARGE SCALE GENOMIC DNA]</scope>
    <source>
        <strain evidence="4">SP5</strain>
    </source>
</reference>
<feature type="compositionally biased region" description="Low complexity" evidence="1">
    <location>
        <begin position="56"/>
        <end position="68"/>
    </location>
</feature>
<evidence type="ECO:0000313" key="3">
    <source>
        <dbReference type="EMBL" id="OWK43483.1"/>
    </source>
</evidence>
<feature type="compositionally biased region" description="Pro residues" evidence="1">
    <location>
        <begin position="33"/>
        <end position="43"/>
    </location>
</feature>
<name>A0A225DQV9_9BACT</name>
<dbReference type="EMBL" id="NIDE01000004">
    <property type="protein sequence ID" value="OWK43483.1"/>
    <property type="molecule type" value="Genomic_DNA"/>
</dbReference>
<sequence>MVELVGELMAKDPAARPPIGAVVDRLAQALAAPTPPAAAPTPPDLTAGANGPMVSPPDASAAPNPDADVTLLTAPPPADGDSESGDVSLVTADGPTNHGTEPSSPPGDVHLEVAQIDVEPMEPAADALPPVFGEGDWAAVPYQGVDPAAPAYSPQAFQPPPAYPAPTHGGWPAPDPAFNGTGPGYPGQEYAHAGYDPNAYEEPVEEDNSPPRSQRKKVEQGFKGSLWMWIGIGAGLQVLALILWLVFLSGGSSSSDSDQPPPPKKAKKVAK</sequence>
<gene>
    <name evidence="3" type="ORF">FRUB_03082</name>
</gene>
<proteinExistence type="predicted"/>
<protein>
    <submittedName>
        <fullName evidence="3">Uncharacterized protein</fullName>
    </submittedName>
</protein>
<dbReference type="Proteomes" id="UP000214646">
    <property type="component" value="Unassembled WGS sequence"/>
</dbReference>
<dbReference type="AlphaFoldDB" id="A0A225DQV9"/>
<accession>A0A225DQV9</accession>
<feature type="region of interest" description="Disordered" evidence="1">
    <location>
        <begin position="32"/>
        <end position="109"/>
    </location>
</feature>
<keyword evidence="2" id="KW-0812">Transmembrane</keyword>